<gene>
    <name evidence="2" type="ORF">DGAL_LOCUS6606</name>
</gene>
<sequence length="729" mass="83597">MASESVGPRQKRRKVQEEMNNILLVVEAGYSVSECVNGNNVEHKKEENDIDKDTSGEPVHADDYSSLQLLEHQSEYYETISEFFYDSDQEPTDSSDDECELLIDDDAVEFSFDSLCDDELPTNVHLVDDLPAPVFKTSLASWAVEFRVKQNAVDSLLSVVLPTLPDYDTLNIPKTCRTLLKTMKTTPLKEVKPGQYYHFGLASRVKYMLDRYGGHLTPEMYHILKFLINTDGLPVAKASGSQVWPIQCRFFDSLMENWPAFLLGVYKGNSKPANVNDYMEDFVNEILHLQANGFFYRGELIKINIFGFSCDAPANALMKCIKIHTGYESCPKCEVHGKWVGRVVLLQTSSPLRSDESFRNQSHEGHHMGSSILEKLEIDMIRVFAIDYMHCVCLGVMRKLLWVWIRGPLVTRIGRQNIELISTALEALVDFIPCDFARKPRSLAELARWKATELRQFLLYTGPAILKNIFKGKQLEDFYDHFMKLHSAIKILSSPHLCQNPEFNKYAKDLLIIFVEQCKTIYGDWFISYNVHCLIHLADDVMRFGALDRYSSFIFENNMKTVKAMVRKHECVLAQIVRRMYEQETNLIHLKKIETGKTVLKSKQSSGSVLSTGVGKQFKEIHYKLMIIKCDDANSCVILEDETVVKIFNIIEHNNTVVIIGQKLNNLRQTDLFQKPLRSSRLGIFQLIPPECRFKILGAQFQRLKCKAVCIPYSSKKDFAIFPLMRIEN</sequence>
<accession>A0A8J2RS70</accession>
<evidence type="ECO:0000313" key="2">
    <source>
        <dbReference type="EMBL" id="CAH0103902.1"/>
    </source>
</evidence>
<comment type="caution">
    <text evidence="2">The sequence shown here is derived from an EMBL/GenBank/DDBJ whole genome shotgun (WGS) entry which is preliminary data.</text>
</comment>
<dbReference type="AlphaFoldDB" id="A0A8J2RS70"/>
<feature type="compositionally biased region" description="Basic and acidic residues" evidence="1">
    <location>
        <begin position="41"/>
        <end position="60"/>
    </location>
</feature>
<organism evidence="2 3">
    <name type="scientific">Daphnia galeata</name>
    <dbReference type="NCBI Taxonomy" id="27404"/>
    <lineage>
        <taxon>Eukaryota</taxon>
        <taxon>Metazoa</taxon>
        <taxon>Ecdysozoa</taxon>
        <taxon>Arthropoda</taxon>
        <taxon>Crustacea</taxon>
        <taxon>Branchiopoda</taxon>
        <taxon>Diplostraca</taxon>
        <taxon>Cladocera</taxon>
        <taxon>Anomopoda</taxon>
        <taxon>Daphniidae</taxon>
        <taxon>Daphnia</taxon>
    </lineage>
</organism>
<feature type="region of interest" description="Disordered" evidence="1">
    <location>
        <begin position="39"/>
        <end position="60"/>
    </location>
</feature>
<dbReference type="Proteomes" id="UP000789390">
    <property type="component" value="Unassembled WGS sequence"/>
</dbReference>
<name>A0A8J2RS70_9CRUS</name>
<proteinExistence type="predicted"/>
<dbReference type="EMBL" id="CAKKLH010000120">
    <property type="protein sequence ID" value="CAH0103902.1"/>
    <property type="molecule type" value="Genomic_DNA"/>
</dbReference>
<evidence type="ECO:0000256" key="1">
    <source>
        <dbReference type="SAM" id="MobiDB-lite"/>
    </source>
</evidence>
<reference evidence="2" key="1">
    <citation type="submission" date="2021-11" db="EMBL/GenBank/DDBJ databases">
        <authorList>
            <person name="Schell T."/>
        </authorList>
    </citation>
    <scope>NUCLEOTIDE SEQUENCE</scope>
    <source>
        <strain evidence="2">M5</strain>
    </source>
</reference>
<evidence type="ECO:0008006" key="4">
    <source>
        <dbReference type="Google" id="ProtNLM"/>
    </source>
</evidence>
<evidence type="ECO:0000313" key="3">
    <source>
        <dbReference type="Proteomes" id="UP000789390"/>
    </source>
</evidence>
<protein>
    <recommendedName>
        <fullName evidence="4">Transposase domain-containing protein</fullName>
    </recommendedName>
</protein>
<keyword evidence="3" id="KW-1185">Reference proteome</keyword>
<dbReference type="OrthoDB" id="6359149at2759"/>
<dbReference type="PANTHER" id="PTHR33053:SF24">
    <property type="entry name" value="TRANSPOSASE DOMAIN-CONTAINING PROTEIN"/>
    <property type="match status" value="1"/>
</dbReference>
<dbReference type="PANTHER" id="PTHR33053">
    <property type="entry name" value="PROTEIN, PUTATIVE-RELATED"/>
    <property type="match status" value="1"/>
</dbReference>